<dbReference type="InterPro" id="IPR010654">
    <property type="entry name" value="Phage_lambda_tail_I"/>
</dbReference>
<organism evidence="1 2">
    <name type="scientific">Escherichia phage vB_EcoS-IME253</name>
    <dbReference type="NCBI Taxonomy" id="1933412"/>
    <lineage>
        <taxon>Viruses</taxon>
        <taxon>Duplodnaviria</taxon>
        <taxon>Heunggongvirae</taxon>
        <taxon>Uroviricota</taxon>
        <taxon>Caudoviricetes</taxon>
        <taxon>Drexlerviridae</taxon>
        <taxon>Braunvirinae</taxon>
        <taxon>Rtpvirus</taxon>
        <taxon>Rtpvirus IME253</taxon>
    </lineage>
</organism>
<dbReference type="GeneID" id="54979362"/>
<dbReference type="RefSeq" id="YP_009789222.1">
    <property type="nucleotide sequence ID" value="NC_047810.1"/>
</dbReference>
<keyword evidence="2" id="KW-1185">Reference proteome</keyword>
<name>A0A1P8DUS4_9CAUD</name>
<evidence type="ECO:0000313" key="2">
    <source>
        <dbReference type="Proteomes" id="UP000225515"/>
    </source>
</evidence>
<dbReference type="EMBL" id="KX130960">
    <property type="protein sequence ID" value="APU93257.1"/>
    <property type="molecule type" value="Genomic_DNA"/>
</dbReference>
<dbReference type="Pfam" id="PF06805">
    <property type="entry name" value="Lambda_tail_I"/>
    <property type="match status" value="1"/>
</dbReference>
<proteinExistence type="predicted"/>
<dbReference type="Proteomes" id="UP000225515">
    <property type="component" value="Segment"/>
</dbReference>
<sequence length="190" mass="20079">MTQKLIDIKLGLSLGRKFGKIHQMAVNSVPEAMRALCSQIPAFKEFMSSHVGQNTRYAVFVDGKNVNEHQISDFSAVQEIRILPIPQGRKSGGLFQTILGAALITVGIFTGQIYLVGAGVSLAAGGISQLLSPQATGLKTQNNQTSNRASYAFGSAVNTVAAGYPVCLPYGYRTVGGSVFSAGSYSEDIS</sequence>
<reference evidence="1 2" key="1">
    <citation type="submission" date="2016-04" db="EMBL/GenBank/DDBJ databases">
        <title>An efficient strategy for bacteriophage contamination control in bacterial fermentation.</title>
        <authorList>
            <person name="Xing S."/>
            <person name="Sun Q."/>
            <person name="An X."/>
            <person name="Mi Z."/>
            <person name="Tong Y."/>
        </authorList>
    </citation>
    <scope>NUCLEOTIDE SEQUENCE [LARGE SCALE GENOMIC DNA]</scope>
</reference>
<dbReference type="KEGG" id="vg:54979362"/>
<evidence type="ECO:0000313" key="1">
    <source>
        <dbReference type="EMBL" id="APU93257.1"/>
    </source>
</evidence>
<protein>
    <submittedName>
        <fullName evidence="1">Tail assembly protein</fullName>
    </submittedName>
</protein>
<accession>A0A1P8DUS4</accession>